<keyword evidence="1" id="KW-0175">Coiled coil</keyword>
<evidence type="ECO:0000313" key="3">
    <source>
        <dbReference type="Proteomes" id="UP001143304"/>
    </source>
</evidence>
<evidence type="ECO:0008006" key="4">
    <source>
        <dbReference type="Google" id="ProtNLM"/>
    </source>
</evidence>
<sequence length="207" mass="24126">MFLAGAAFSQKLYRYSDAQGKVVVDFQVPADRISLGYEVLNSKGMVVNVVPRELTEEELESQEMTEKLRREAVAEQQRLRDWDESLMLRYSSIEDIKDAQRRGLGNLEIRLSILRGNRRSLKQQVENYQTQAADKERAGHEVEVEWLRKIEDLRGEIVNVDKDIAKRQQEIREISGEYDADIKRFRMLLDVVELRRNLSAERASSPR</sequence>
<reference evidence="2" key="1">
    <citation type="submission" date="2019-02" db="EMBL/GenBank/DDBJ databases">
        <authorList>
            <person name="Li S.-H."/>
        </authorList>
    </citation>
    <scope>NUCLEOTIDE SEQUENCE</scope>
    <source>
        <strain evidence="2">IMCC11814</strain>
    </source>
</reference>
<comment type="caution">
    <text evidence="2">The sequence shown here is derived from an EMBL/GenBank/DDBJ whole genome shotgun (WGS) entry which is preliminary data.</text>
</comment>
<dbReference type="EMBL" id="SHNO01000001">
    <property type="protein sequence ID" value="MCX2978180.1"/>
    <property type="molecule type" value="Genomic_DNA"/>
</dbReference>
<evidence type="ECO:0000256" key="1">
    <source>
        <dbReference type="SAM" id="Coils"/>
    </source>
</evidence>
<gene>
    <name evidence="2" type="ORF">EYC82_12510</name>
</gene>
<dbReference type="Proteomes" id="UP001143304">
    <property type="component" value="Unassembled WGS sequence"/>
</dbReference>
<organism evidence="2 3">
    <name type="scientific">Candidatus Marimicrobium litorale</name>
    <dbReference type="NCBI Taxonomy" id="2518991"/>
    <lineage>
        <taxon>Bacteria</taxon>
        <taxon>Pseudomonadati</taxon>
        <taxon>Pseudomonadota</taxon>
        <taxon>Gammaproteobacteria</taxon>
        <taxon>Cellvibrionales</taxon>
        <taxon>Halieaceae</taxon>
        <taxon>Marimicrobium</taxon>
    </lineage>
</organism>
<proteinExistence type="predicted"/>
<protein>
    <recommendedName>
        <fullName evidence="4">DUF4124 domain-containing protein</fullName>
    </recommendedName>
</protein>
<feature type="coiled-coil region" evidence="1">
    <location>
        <begin position="104"/>
        <end position="170"/>
    </location>
</feature>
<name>A0ABT3T7N3_9GAMM</name>
<evidence type="ECO:0000313" key="2">
    <source>
        <dbReference type="EMBL" id="MCX2978180.1"/>
    </source>
</evidence>
<keyword evidence="3" id="KW-1185">Reference proteome</keyword>
<accession>A0ABT3T7N3</accession>